<evidence type="ECO:0000256" key="1">
    <source>
        <dbReference type="ARBA" id="ARBA00004429"/>
    </source>
</evidence>
<evidence type="ECO:0000256" key="2">
    <source>
        <dbReference type="ARBA" id="ARBA00022475"/>
    </source>
</evidence>
<dbReference type="PANTHER" id="PTHR30482:SF17">
    <property type="entry name" value="ABC TRANSPORTER ATP-BINDING PROTEIN"/>
    <property type="match status" value="1"/>
</dbReference>
<dbReference type="AlphaFoldDB" id="A0A4D6XHN4"/>
<dbReference type="CDD" id="cd06581">
    <property type="entry name" value="TM_PBP1_LivM_like"/>
    <property type="match status" value="1"/>
</dbReference>
<dbReference type="RefSeq" id="WP_136914602.1">
    <property type="nucleotide sequence ID" value="NZ_CP039371.1"/>
</dbReference>
<keyword evidence="3 6" id="KW-0812">Transmembrane</keyword>
<feature type="transmembrane region" description="Helical" evidence="6">
    <location>
        <begin position="256"/>
        <end position="281"/>
    </location>
</feature>
<evidence type="ECO:0000313" key="8">
    <source>
        <dbReference type="Proteomes" id="UP000298551"/>
    </source>
</evidence>
<feature type="transmembrane region" description="Helical" evidence="6">
    <location>
        <begin position="5"/>
        <end position="25"/>
    </location>
</feature>
<gene>
    <name evidence="7" type="ORF">E6B08_14200</name>
</gene>
<dbReference type="GO" id="GO:0015658">
    <property type="term" value="F:branched-chain amino acid transmembrane transporter activity"/>
    <property type="evidence" value="ECO:0007669"/>
    <property type="project" value="InterPro"/>
</dbReference>
<organism evidence="7 8">
    <name type="scientific">Pseudomonas putida</name>
    <name type="common">Arthrobacter siderocapsulatus</name>
    <dbReference type="NCBI Taxonomy" id="303"/>
    <lineage>
        <taxon>Bacteria</taxon>
        <taxon>Pseudomonadati</taxon>
        <taxon>Pseudomonadota</taxon>
        <taxon>Gammaproteobacteria</taxon>
        <taxon>Pseudomonadales</taxon>
        <taxon>Pseudomonadaceae</taxon>
        <taxon>Pseudomonas</taxon>
    </lineage>
</organism>
<dbReference type="InterPro" id="IPR043428">
    <property type="entry name" value="LivM-like"/>
</dbReference>
<feature type="transmembrane region" description="Helical" evidence="6">
    <location>
        <begin position="37"/>
        <end position="55"/>
    </location>
</feature>
<feature type="transmembrane region" description="Helical" evidence="6">
    <location>
        <begin position="170"/>
        <end position="189"/>
    </location>
</feature>
<reference evidence="8" key="1">
    <citation type="submission" date="2019-04" db="EMBL/GenBank/DDBJ databases">
        <title>Genome sequence of Pseudomonas putida 1290, an auxin catabolizing strain.</title>
        <authorList>
            <person name="Laird T.S."/>
            <person name="Leveau J.H.J."/>
        </authorList>
    </citation>
    <scope>NUCLEOTIDE SEQUENCE [LARGE SCALE GENOMIC DNA]</scope>
    <source>
        <strain evidence="8">1290</strain>
    </source>
</reference>
<dbReference type="EMBL" id="CP039371">
    <property type="protein sequence ID" value="QCI12445.1"/>
    <property type="molecule type" value="Genomic_DNA"/>
</dbReference>
<keyword evidence="4 6" id="KW-1133">Transmembrane helix</keyword>
<feature type="transmembrane region" description="Helical" evidence="6">
    <location>
        <begin position="62"/>
        <end position="83"/>
    </location>
</feature>
<comment type="subcellular location">
    <subcellularLocation>
        <location evidence="1">Cell inner membrane</location>
        <topology evidence="1">Multi-pass membrane protein</topology>
    </subcellularLocation>
</comment>
<evidence type="ECO:0000256" key="3">
    <source>
        <dbReference type="ARBA" id="ARBA00022692"/>
    </source>
</evidence>
<evidence type="ECO:0000256" key="4">
    <source>
        <dbReference type="ARBA" id="ARBA00022989"/>
    </source>
</evidence>
<evidence type="ECO:0000256" key="5">
    <source>
        <dbReference type="ARBA" id="ARBA00023136"/>
    </source>
</evidence>
<dbReference type="GO" id="GO:0005886">
    <property type="term" value="C:plasma membrane"/>
    <property type="evidence" value="ECO:0007669"/>
    <property type="project" value="UniProtKB-SubCell"/>
</dbReference>
<sequence length="338" mass="36636">MSPRLVIDLACLAIFALVPLLANWLNEPYLVSFFTRLAIYGMAAISLDLLIGYGAMVSFGHAAFFGLGGYIVGIVAFHTSQAMPLWGWAGSNDALVVWPLALLICALFSLVVGYLSLRTTGVQFIMITLAFGQMLYFVLSSLSLYGGDDGILLGERNTLGALNLSDANHFYYLCSALLLGWLLMCRRLVNSRFGFVLRGLKQSERRTVSLGLKPLRYRLTAFVIAGTGGGLAGILWANYALFISPDMGAWQKSGELMAMVILGGVGTLLGPVLGAATYLGLEQVLSQWTEHWMLIFGPLLLLVVLFGKQGVYGLLLGMLRRKRKAKPALVVASAEVQP</sequence>
<keyword evidence="2" id="KW-1003">Cell membrane</keyword>
<dbReference type="InterPro" id="IPR001851">
    <property type="entry name" value="ABC_transp_permease"/>
</dbReference>
<proteinExistence type="predicted"/>
<dbReference type="Pfam" id="PF02653">
    <property type="entry name" value="BPD_transp_2"/>
    <property type="match status" value="1"/>
</dbReference>
<dbReference type="PANTHER" id="PTHR30482">
    <property type="entry name" value="HIGH-AFFINITY BRANCHED-CHAIN AMINO ACID TRANSPORT SYSTEM PERMEASE"/>
    <property type="match status" value="1"/>
</dbReference>
<protein>
    <submittedName>
        <fullName evidence="7">Branched-chain amino acid ABC transporter permease</fullName>
    </submittedName>
</protein>
<evidence type="ECO:0000313" key="7">
    <source>
        <dbReference type="EMBL" id="QCI12445.1"/>
    </source>
</evidence>
<name>A0A4D6XHN4_PSEPU</name>
<feature type="transmembrane region" description="Helical" evidence="6">
    <location>
        <begin position="215"/>
        <end position="236"/>
    </location>
</feature>
<feature type="transmembrane region" description="Helical" evidence="6">
    <location>
        <begin position="95"/>
        <end position="117"/>
    </location>
</feature>
<feature type="transmembrane region" description="Helical" evidence="6">
    <location>
        <begin position="293"/>
        <end position="315"/>
    </location>
</feature>
<dbReference type="OrthoDB" id="9034298at2"/>
<accession>A0A4D6XHN4</accession>
<evidence type="ECO:0000256" key="6">
    <source>
        <dbReference type="SAM" id="Phobius"/>
    </source>
</evidence>
<dbReference type="Proteomes" id="UP000298551">
    <property type="component" value="Chromosome"/>
</dbReference>
<keyword evidence="5 6" id="KW-0472">Membrane</keyword>
<feature type="transmembrane region" description="Helical" evidence="6">
    <location>
        <begin position="124"/>
        <end position="145"/>
    </location>
</feature>